<dbReference type="Gene3D" id="2.60.200.30">
    <property type="entry name" value="Probable inorganic polyphosphate/atp-NAD kinase, domain 2"/>
    <property type="match status" value="1"/>
</dbReference>
<dbReference type="InterPro" id="IPR017438">
    <property type="entry name" value="ATP-NAD_kinase_N"/>
</dbReference>
<protein>
    <submittedName>
        <fullName evidence="1">ATP-NAD kinase-like domain-containing protein</fullName>
    </submittedName>
</protein>
<dbReference type="GO" id="GO:0003951">
    <property type="term" value="F:NAD+ kinase activity"/>
    <property type="evidence" value="ECO:0007669"/>
    <property type="project" value="InterPro"/>
</dbReference>
<dbReference type="PANTHER" id="PTHR20275:SF0">
    <property type="entry name" value="NAD KINASE"/>
    <property type="match status" value="1"/>
</dbReference>
<accession>A0A4P9YZC8</accession>
<dbReference type="OrthoDB" id="24581at2759"/>
<feature type="non-terminal residue" evidence="1">
    <location>
        <position position="1"/>
    </location>
</feature>
<sequence length="133" mass="14732">VCIATATGSTAYSLSANGSLVHPEKNSMLVTPICPHTLTCRPMIIPGTKRLRIAVSHNSRSSAWASFDGRHRIGLKRGDSIVITASQHPVITVSRENQSIDWFTSLREVLNWNERKTQKPLLSPYFAADYTQP</sequence>
<dbReference type="InterPro" id="IPR016064">
    <property type="entry name" value="NAD/diacylglycerol_kinase_sf"/>
</dbReference>
<dbReference type="Gene3D" id="3.40.50.10330">
    <property type="entry name" value="Probable inorganic polyphosphate/atp-NAD kinase, domain 1"/>
    <property type="match status" value="1"/>
</dbReference>
<gene>
    <name evidence="1" type="ORF">SYNPS1DRAFT_15520</name>
</gene>
<dbReference type="PANTHER" id="PTHR20275">
    <property type="entry name" value="NAD KINASE"/>
    <property type="match status" value="1"/>
</dbReference>
<dbReference type="GO" id="GO:0019674">
    <property type="term" value="P:NAD+ metabolic process"/>
    <property type="evidence" value="ECO:0007669"/>
    <property type="project" value="InterPro"/>
</dbReference>
<name>A0A4P9YZC8_9FUNG</name>
<keyword evidence="1" id="KW-0418">Kinase</keyword>
<dbReference type="EMBL" id="KZ989714">
    <property type="protein sequence ID" value="RKP25533.1"/>
    <property type="molecule type" value="Genomic_DNA"/>
</dbReference>
<keyword evidence="1" id="KW-0808">Transferase</keyword>
<dbReference type="Proteomes" id="UP000278143">
    <property type="component" value="Unassembled WGS sequence"/>
</dbReference>
<dbReference type="Pfam" id="PF20143">
    <property type="entry name" value="NAD_kinase_C"/>
    <property type="match status" value="1"/>
</dbReference>
<keyword evidence="2" id="KW-1185">Reference proteome</keyword>
<evidence type="ECO:0000313" key="2">
    <source>
        <dbReference type="Proteomes" id="UP000278143"/>
    </source>
</evidence>
<proteinExistence type="predicted"/>
<dbReference type="GO" id="GO:0006741">
    <property type="term" value="P:NADP+ biosynthetic process"/>
    <property type="evidence" value="ECO:0007669"/>
    <property type="project" value="TreeGrafter"/>
</dbReference>
<dbReference type="SUPFAM" id="SSF111331">
    <property type="entry name" value="NAD kinase/diacylglycerol kinase-like"/>
    <property type="match status" value="1"/>
</dbReference>
<reference evidence="2" key="1">
    <citation type="journal article" date="2018" name="Nat. Microbiol.">
        <title>Leveraging single-cell genomics to expand the fungal tree of life.</title>
        <authorList>
            <person name="Ahrendt S.R."/>
            <person name="Quandt C.A."/>
            <person name="Ciobanu D."/>
            <person name="Clum A."/>
            <person name="Salamov A."/>
            <person name="Andreopoulos B."/>
            <person name="Cheng J.F."/>
            <person name="Woyke T."/>
            <person name="Pelin A."/>
            <person name="Henrissat B."/>
            <person name="Reynolds N.K."/>
            <person name="Benny G.L."/>
            <person name="Smith M.E."/>
            <person name="James T.Y."/>
            <person name="Grigoriev I.V."/>
        </authorList>
    </citation>
    <scope>NUCLEOTIDE SEQUENCE [LARGE SCALE GENOMIC DNA]</scope>
    <source>
        <strain evidence="2">Benny S71-1</strain>
    </source>
</reference>
<evidence type="ECO:0000313" key="1">
    <source>
        <dbReference type="EMBL" id="RKP25533.1"/>
    </source>
</evidence>
<dbReference type="AlphaFoldDB" id="A0A4P9YZC8"/>
<organism evidence="1 2">
    <name type="scientific">Syncephalis pseudoplumigaleata</name>
    <dbReference type="NCBI Taxonomy" id="1712513"/>
    <lineage>
        <taxon>Eukaryota</taxon>
        <taxon>Fungi</taxon>
        <taxon>Fungi incertae sedis</taxon>
        <taxon>Zoopagomycota</taxon>
        <taxon>Zoopagomycotina</taxon>
        <taxon>Zoopagomycetes</taxon>
        <taxon>Zoopagales</taxon>
        <taxon>Piptocephalidaceae</taxon>
        <taxon>Syncephalis</taxon>
    </lineage>
</organism>
<dbReference type="InterPro" id="IPR017437">
    <property type="entry name" value="ATP-NAD_kinase_PpnK-typ_C"/>
</dbReference>